<gene>
    <name evidence="2" type="ORF">B0H17DRAFT_1155317</name>
</gene>
<name>A0AAD7AWV7_MYCRO</name>
<dbReference type="EMBL" id="JARKIE010001593">
    <property type="protein sequence ID" value="KAJ7601380.1"/>
    <property type="molecule type" value="Genomic_DNA"/>
</dbReference>
<dbReference type="Proteomes" id="UP001221757">
    <property type="component" value="Unassembled WGS sequence"/>
</dbReference>
<evidence type="ECO:0000256" key="1">
    <source>
        <dbReference type="SAM" id="Phobius"/>
    </source>
</evidence>
<feature type="transmembrane region" description="Helical" evidence="1">
    <location>
        <begin position="48"/>
        <end position="70"/>
    </location>
</feature>
<keyword evidence="1" id="KW-0812">Transmembrane</keyword>
<protein>
    <submittedName>
        <fullName evidence="2">Uncharacterized protein</fullName>
    </submittedName>
</protein>
<keyword evidence="1" id="KW-1133">Transmembrane helix</keyword>
<proteinExistence type="predicted"/>
<reference evidence="2" key="1">
    <citation type="submission" date="2023-03" db="EMBL/GenBank/DDBJ databases">
        <title>Massive genome expansion in bonnet fungi (Mycena s.s.) driven by repeated elements and novel gene families across ecological guilds.</title>
        <authorList>
            <consortium name="Lawrence Berkeley National Laboratory"/>
            <person name="Harder C.B."/>
            <person name="Miyauchi S."/>
            <person name="Viragh M."/>
            <person name="Kuo A."/>
            <person name="Thoen E."/>
            <person name="Andreopoulos B."/>
            <person name="Lu D."/>
            <person name="Skrede I."/>
            <person name="Drula E."/>
            <person name="Henrissat B."/>
            <person name="Morin E."/>
            <person name="Kohler A."/>
            <person name="Barry K."/>
            <person name="LaButti K."/>
            <person name="Morin E."/>
            <person name="Salamov A."/>
            <person name="Lipzen A."/>
            <person name="Mereny Z."/>
            <person name="Hegedus B."/>
            <person name="Baldrian P."/>
            <person name="Stursova M."/>
            <person name="Weitz H."/>
            <person name="Taylor A."/>
            <person name="Grigoriev I.V."/>
            <person name="Nagy L.G."/>
            <person name="Martin F."/>
            <person name="Kauserud H."/>
        </authorList>
    </citation>
    <scope>NUCLEOTIDE SEQUENCE</scope>
    <source>
        <strain evidence="2">CBHHK067</strain>
    </source>
</reference>
<dbReference type="AlphaFoldDB" id="A0AAD7AWV7"/>
<sequence length="157" mass="17695">MQKIGAETRNFVQLTQVPRRWLVLILKHKQLVLQAEDLSSPHVARMDIYPAIVRFYAGLTLSLLLGLPLLSAPSITGVHSLAQLGALREHFQFAQLWGGHLRTEMTMMRIPLRLSGVQSLFWRQLDTKLVKILALDKKDGVTWAPQSFLAPAIDLCC</sequence>
<keyword evidence="1" id="KW-0472">Membrane</keyword>
<comment type="caution">
    <text evidence="2">The sequence shown here is derived from an EMBL/GenBank/DDBJ whole genome shotgun (WGS) entry which is preliminary data.</text>
</comment>
<evidence type="ECO:0000313" key="3">
    <source>
        <dbReference type="Proteomes" id="UP001221757"/>
    </source>
</evidence>
<keyword evidence="3" id="KW-1185">Reference proteome</keyword>
<evidence type="ECO:0000313" key="2">
    <source>
        <dbReference type="EMBL" id="KAJ7601380.1"/>
    </source>
</evidence>
<organism evidence="2 3">
    <name type="scientific">Mycena rosella</name>
    <name type="common">Pink bonnet</name>
    <name type="synonym">Agaricus rosellus</name>
    <dbReference type="NCBI Taxonomy" id="1033263"/>
    <lineage>
        <taxon>Eukaryota</taxon>
        <taxon>Fungi</taxon>
        <taxon>Dikarya</taxon>
        <taxon>Basidiomycota</taxon>
        <taxon>Agaricomycotina</taxon>
        <taxon>Agaricomycetes</taxon>
        <taxon>Agaricomycetidae</taxon>
        <taxon>Agaricales</taxon>
        <taxon>Marasmiineae</taxon>
        <taxon>Mycenaceae</taxon>
        <taxon>Mycena</taxon>
    </lineage>
</organism>
<accession>A0AAD7AWV7</accession>